<evidence type="ECO:0000256" key="8">
    <source>
        <dbReference type="ARBA" id="ARBA00022989"/>
    </source>
</evidence>
<dbReference type="InterPro" id="IPR027057">
    <property type="entry name" value="CAXX_Prtase_1"/>
</dbReference>
<evidence type="ECO:0000256" key="6">
    <source>
        <dbReference type="ARBA" id="ARBA00022824"/>
    </source>
</evidence>
<evidence type="ECO:0000256" key="11">
    <source>
        <dbReference type="PIRSR" id="PIRSR627057-1"/>
    </source>
</evidence>
<evidence type="ECO:0000259" key="16">
    <source>
        <dbReference type="Pfam" id="PF16491"/>
    </source>
</evidence>
<dbReference type="GO" id="GO:0004222">
    <property type="term" value="F:metalloendopeptidase activity"/>
    <property type="evidence" value="ECO:0007669"/>
    <property type="project" value="InterPro"/>
</dbReference>
<feature type="transmembrane region" description="Helical" evidence="14">
    <location>
        <begin position="293"/>
        <end position="310"/>
    </location>
</feature>
<evidence type="ECO:0000313" key="17">
    <source>
        <dbReference type="EMBL" id="WAV91588.1"/>
    </source>
</evidence>
<keyword evidence="3 14" id="KW-0812">Transmembrane</keyword>
<dbReference type="AlphaFoldDB" id="A0A9E9NTA4"/>
<dbReference type="Proteomes" id="UP001164819">
    <property type="component" value="Chromosome"/>
</dbReference>
<feature type="active site" evidence="11">
    <location>
        <position position="280"/>
    </location>
</feature>
<dbReference type="EMBL" id="CP098251">
    <property type="protein sequence ID" value="WAV91588.1"/>
    <property type="molecule type" value="Genomic_DNA"/>
</dbReference>
<evidence type="ECO:0000313" key="18">
    <source>
        <dbReference type="EMBL" id="WAV97373.1"/>
    </source>
</evidence>
<dbReference type="Gene3D" id="3.30.2010.10">
    <property type="entry name" value="Metalloproteases ('zincins'), catalytic domain"/>
    <property type="match status" value="1"/>
</dbReference>
<comment type="cofactor">
    <cofactor evidence="12 13">
        <name>Zn(2+)</name>
        <dbReference type="ChEBI" id="CHEBI:29105"/>
    </cofactor>
    <text evidence="12 13">Binds 1 zinc ion per subunit.</text>
</comment>
<accession>A0A9E9NTA4</accession>
<keyword evidence="4 12" id="KW-0479">Metal-binding</keyword>
<evidence type="ECO:0000256" key="10">
    <source>
        <dbReference type="ARBA" id="ARBA00023136"/>
    </source>
</evidence>
<comment type="subcellular location">
    <subcellularLocation>
        <location evidence="1">Endoplasmic reticulum membrane</location>
        <topology evidence="1">Multi-pass membrane protein</topology>
    </subcellularLocation>
</comment>
<evidence type="ECO:0000256" key="12">
    <source>
        <dbReference type="PIRSR" id="PIRSR627057-2"/>
    </source>
</evidence>
<reference evidence="18" key="1">
    <citation type="journal article" date="2022" name="Front. Microbiol.">
        <title>New perspectives on an old grouping: The genomic and phenotypic variability of Oxalobacter formigenes and the implications for calcium oxalate stone prevention.</title>
        <authorList>
            <person name="Chmiel J.A."/>
            <person name="Carr C."/>
            <person name="Stuivenberg G.A."/>
            <person name="Venema R."/>
            <person name="Chanyi R.M."/>
            <person name="Al K.F."/>
            <person name="Giguere D."/>
            <person name="Say H."/>
            <person name="Akouris P.P."/>
            <person name="Dominguez Romero S.A."/>
            <person name="Kwong A."/>
            <person name="Tai V."/>
            <person name="Koval S.F."/>
            <person name="Razvi H."/>
            <person name="Bjazevic J."/>
            <person name="Burton J.P."/>
        </authorList>
    </citation>
    <scope>NUCLEOTIDE SEQUENCE</scope>
    <source>
        <strain evidence="18">HOxNP-1</strain>
    </source>
</reference>
<evidence type="ECO:0000256" key="7">
    <source>
        <dbReference type="ARBA" id="ARBA00022833"/>
    </source>
</evidence>
<gene>
    <name evidence="18" type="ORF">NB645_01060</name>
    <name evidence="17" type="ORF">NB646_02170</name>
</gene>
<keyword evidence="5 13" id="KW-0378">Hydrolase</keyword>
<dbReference type="Pfam" id="PF16491">
    <property type="entry name" value="Peptidase_M48_N"/>
    <property type="match status" value="1"/>
</dbReference>
<proteinExistence type="inferred from homology"/>
<evidence type="ECO:0000256" key="5">
    <source>
        <dbReference type="ARBA" id="ARBA00022801"/>
    </source>
</evidence>
<dbReference type="RefSeq" id="WP_269264846.1">
    <property type="nucleotide sequence ID" value="NZ_CP098248.1"/>
</dbReference>
<feature type="active site" description="Proton donor" evidence="11">
    <location>
        <position position="363"/>
    </location>
</feature>
<feature type="transmembrane region" description="Helical" evidence="14">
    <location>
        <begin position="67"/>
        <end position="89"/>
    </location>
</feature>
<evidence type="ECO:0000256" key="14">
    <source>
        <dbReference type="SAM" id="Phobius"/>
    </source>
</evidence>
<evidence type="ECO:0000256" key="2">
    <source>
        <dbReference type="ARBA" id="ARBA00022670"/>
    </source>
</evidence>
<feature type="binding site" evidence="12">
    <location>
        <position position="283"/>
    </location>
    <ligand>
        <name>Zn(2+)</name>
        <dbReference type="ChEBI" id="CHEBI:29105"/>
        <note>catalytic</note>
    </ligand>
</feature>
<feature type="transmembrane region" description="Helical" evidence="14">
    <location>
        <begin position="176"/>
        <end position="196"/>
    </location>
</feature>
<feature type="domain" description="Peptidase M48" evidence="15">
    <location>
        <begin position="209"/>
        <end position="414"/>
    </location>
</feature>
<dbReference type="InterPro" id="IPR001915">
    <property type="entry name" value="Peptidase_M48"/>
</dbReference>
<feature type="transmembrane region" description="Helical" evidence="14">
    <location>
        <begin position="152"/>
        <end position="170"/>
    </location>
</feature>
<dbReference type="GO" id="GO:0046872">
    <property type="term" value="F:metal ion binding"/>
    <property type="evidence" value="ECO:0007669"/>
    <property type="project" value="UniProtKB-KW"/>
</dbReference>
<dbReference type="Proteomes" id="UP001164794">
    <property type="component" value="Chromosome"/>
</dbReference>
<feature type="domain" description="CAAX prenyl protease 1 N-terminal" evidence="16">
    <location>
        <begin position="28"/>
        <end position="206"/>
    </location>
</feature>
<reference evidence="17" key="2">
    <citation type="journal article" date="2022" name="Front. Microbiol.">
        <title>New perspectives on an old grouping: The genomic and phenotypic variability of Oxalobacter formigenes and the implications for calcium oxalate stone prevention.</title>
        <authorList>
            <person name="Chmiel J.A."/>
            <person name="Carr C."/>
            <person name="Stuivenberg G.A."/>
            <person name="Venema R."/>
            <person name="Chanyi R.M."/>
            <person name="Al K.F."/>
            <person name="Giguere D."/>
            <person name="Say H."/>
            <person name="Akouris P.P."/>
            <person name="Dominguez Romero S.A."/>
            <person name="Kwong A."/>
            <person name="Tai V."/>
            <person name="Koval S.F."/>
            <person name="Razvi H."/>
            <person name="Bjazevic J."/>
            <person name="Burton J.P."/>
        </authorList>
    </citation>
    <scope>NUCLEOTIDE SEQUENCE</scope>
    <source>
        <strain evidence="17">OxK</strain>
    </source>
</reference>
<sequence length="417" mass="47153">MSALAFTQLFLFFLILTLIVRFWLAVRQLHTVKKFSDNVPKQFAGRITLPAHQKAAAYTIAKTRFSLVSLTVDTVVLLGFTLFGGLQYLAGFISAHISNDMICQIALIFAVCIIAGMFDLPLDYYRKFVIEENFGFNKMTPSLYLGDMIKNALLGTTIGLPVLWILLVIMEKTGTWWWLYAWILWSAFQYLMLFIYPTFIAPLFNKFSPLTDEKLRSQIEQLMQRVGFRSKGLYIMDGSKRSSHGNAYFTGFGSAKRVVFFDTLIERLSPEEIEAVLAHELGHFRLKHVVKRIVFTSAASLVFLALLGFLKNESWFYAGLGITPDLASNAVALVLFALTLPIFTFFLSPLLSMGSRKHEFEADDFSARHTDAGHLVSALVKMYEDNASTLTPDPLHSAFYDSHPPASIRINHLLRHS</sequence>
<comment type="similarity">
    <text evidence="13">Belongs to the peptidase M48 family.</text>
</comment>
<evidence type="ECO:0000259" key="15">
    <source>
        <dbReference type="Pfam" id="PF01435"/>
    </source>
</evidence>
<protein>
    <submittedName>
        <fullName evidence="17">M48 family metallopeptidase</fullName>
    </submittedName>
</protein>
<feature type="binding site" evidence="12">
    <location>
        <position position="279"/>
    </location>
    <ligand>
        <name>Zn(2+)</name>
        <dbReference type="ChEBI" id="CHEBI:29105"/>
        <note>catalytic</note>
    </ligand>
</feature>
<keyword evidence="7 12" id="KW-0862">Zinc</keyword>
<keyword evidence="6" id="KW-0256">Endoplasmic reticulum</keyword>
<dbReference type="InterPro" id="IPR032456">
    <property type="entry name" value="Peptidase_M48_N"/>
</dbReference>
<evidence type="ECO:0000256" key="9">
    <source>
        <dbReference type="ARBA" id="ARBA00023049"/>
    </source>
</evidence>
<keyword evidence="2 13" id="KW-0645">Protease</keyword>
<evidence type="ECO:0000256" key="3">
    <source>
        <dbReference type="ARBA" id="ARBA00022692"/>
    </source>
</evidence>
<feature type="binding site" evidence="12">
    <location>
        <position position="359"/>
    </location>
    <ligand>
        <name>Zn(2+)</name>
        <dbReference type="ChEBI" id="CHEBI:29105"/>
        <note>catalytic</note>
    </ligand>
</feature>
<organism evidence="17">
    <name type="scientific">Oxalobacter aliiformigenes</name>
    <dbReference type="NCBI Taxonomy" id="2946593"/>
    <lineage>
        <taxon>Bacteria</taxon>
        <taxon>Pseudomonadati</taxon>
        <taxon>Pseudomonadota</taxon>
        <taxon>Betaproteobacteria</taxon>
        <taxon>Burkholderiales</taxon>
        <taxon>Oxalobacteraceae</taxon>
        <taxon>Oxalobacter</taxon>
    </lineage>
</organism>
<dbReference type="EMBL" id="CP098248">
    <property type="protein sequence ID" value="WAV97373.1"/>
    <property type="molecule type" value="Genomic_DNA"/>
</dbReference>
<dbReference type="FunFam" id="3.30.2010.10:FF:000002">
    <property type="entry name" value="CAAX prenyl protease"/>
    <property type="match status" value="1"/>
</dbReference>
<keyword evidence="8 14" id="KW-1133">Transmembrane helix</keyword>
<dbReference type="PANTHER" id="PTHR10120">
    <property type="entry name" value="CAAX PRENYL PROTEASE 1"/>
    <property type="match status" value="1"/>
</dbReference>
<feature type="transmembrane region" description="Helical" evidence="14">
    <location>
        <begin position="330"/>
        <end position="351"/>
    </location>
</feature>
<dbReference type="Pfam" id="PF01435">
    <property type="entry name" value="Peptidase_M48"/>
    <property type="match status" value="1"/>
</dbReference>
<dbReference type="CDD" id="cd07343">
    <property type="entry name" value="M48A_Zmpste24p_like"/>
    <property type="match status" value="1"/>
</dbReference>
<keyword evidence="19" id="KW-1185">Reference proteome</keyword>
<evidence type="ECO:0000256" key="13">
    <source>
        <dbReference type="RuleBase" id="RU003983"/>
    </source>
</evidence>
<dbReference type="GO" id="GO:0071586">
    <property type="term" value="P:CAAX-box protein processing"/>
    <property type="evidence" value="ECO:0007669"/>
    <property type="project" value="InterPro"/>
</dbReference>
<keyword evidence="9 13" id="KW-0482">Metalloprotease</keyword>
<evidence type="ECO:0000256" key="4">
    <source>
        <dbReference type="ARBA" id="ARBA00022723"/>
    </source>
</evidence>
<evidence type="ECO:0000256" key="1">
    <source>
        <dbReference type="ARBA" id="ARBA00004477"/>
    </source>
</evidence>
<feature type="transmembrane region" description="Helical" evidence="14">
    <location>
        <begin position="6"/>
        <end position="24"/>
    </location>
</feature>
<evidence type="ECO:0000313" key="19">
    <source>
        <dbReference type="Proteomes" id="UP001164794"/>
    </source>
</evidence>
<keyword evidence="10 14" id="KW-0472">Membrane</keyword>
<feature type="transmembrane region" description="Helical" evidence="14">
    <location>
        <begin position="101"/>
        <end position="120"/>
    </location>
</feature>
<name>A0A9E9NTA4_9BURK</name>